<proteinExistence type="predicted"/>
<organism evidence="1">
    <name type="scientific">Anguilla anguilla</name>
    <name type="common">European freshwater eel</name>
    <name type="synonym">Muraena anguilla</name>
    <dbReference type="NCBI Taxonomy" id="7936"/>
    <lineage>
        <taxon>Eukaryota</taxon>
        <taxon>Metazoa</taxon>
        <taxon>Chordata</taxon>
        <taxon>Craniata</taxon>
        <taxon>Vertebrata</taxon>
        <taxon>Euteleostomi</taxon>
        <taxon>Actinopterygii</taxon>
        <taxon>Neopterygii</taxon>
        <taxon>Teleostei</taxon>
        <taxon>Anguilliformes</taxon>
        <taxon>Anguillidae</taxon>
        <taxon>Anguilla</taxon>
    </lineage>
</organism>
<name>A0A0E9TKW6_ANGAN</name>
<protein>
    <submittedName>
        <fullName evidence="1">Uncharacterized protein</fullName>
    </submittedName>
</protein>
<accession>A0A0E9TKW6</accession>
<evidence type="ECO:0000313" key="1">
    <source>
        <dbReference type="EMBL" id="JAH53373.1"/>
    </source>
</evidence>
<reference evidence="1" key="2">
    <citation type="journal article" date="2015" name="Fish Shellfish Immunol.">
        <title>Early steps in the European eel (Anguilla anguilla)-Vibrio vulnificus interaction in the gills: Role of the RtxA13 toxin.</title>
        <authorList>
            <person name="Callol A."/>
            <person name="Pajuelo D."/>
            <person name="Ebbesson L."/>
            <person name="Teles M."/>
            <person name="MacKenzie S."/>
            <person name="Amaro C."/>
        </authorList>
    </citation>
    <scope>NUCLEOTIDE SEQUENCE</scope>
</reference>
<dbReference type="AlphaFoldDB" id="A0A0E9TKW6"/>
<dbReference type="EMBL" id="GBXM01055204">
    <property type="protein sequence ID" value="JAH53373.1"/>
    <property type="molecule type" value="Transcribed_RNA"/>
</dbReference>
<reference evidence="1" key="1">
    <citation type="submission" date="2014-11" db="EMBL/GenBank/DDBJ databases">
        <authorList>
            <person name="Amaro Gonzalez C."/>
        </authorList>
    </citation>
    <scope>NUCLEOTIDE SEQUENCE</scope>
</reference>
<sequence>MTSVNTEMASLHDLHPFGRVQVSFEQIHSLLDTTLPHDYVLC</sequence>